<evidence type="ECO:0000256" key="1">
    <source>
        <dbReference type="ARBA" id="ARBA00004141"/>
    </source>
</evidence>
<evidence type="ECO:0000256" key="5">
    <source>
        <dbReference type="ARBA" id="ARBA00023136"/>
    </source>
</evidence>
<gene>
    <name evidence="8" type="ORF">DFR27_1826</name>
</gene>
<keyword evidence="2" id="KW-0813">Transport</keyword>
<feature type="transmembrane region" description="Helical" evidence="6">
    <location>
        <begin position="157"/>
        <end position="175"/>
    </location>
</feature>
<dbReference type="InterPro" id="IPR011701">
    <property type="entry name" value="MFS"/>
</dbReference>
<feature type="transmembrane region" description="Helical" evidence="6">
    <location>
        <begin position="279"/>
        <end position="297"/>
    </location>
</feature>
<dbReference type="AlphaFoldDB" id="A0A3M0A3Y3"/>
<evidence type="ECO:0000313" key="9">
    <source>
        <dbReference type="Proteomes" id="UP000267187"/>
    </source>
</evidence>
<reference evidence="8 9" key="1">
    <citation type="submission" date="2018-10" db="EMBL/GenBank/DDBJ databases">
        <title>Genomic Encyclopedia of Type Strains, Phase IV (KMG-IV): sequencing the most valuable type-strain genomes for metagenomic binning, comparative biology and taxonomic classification.</title>
        <authorList>
            <person name="Goeker M."/>
        </authorList>
    </citation>
    <scope>NUCLEOTIDE SEQUENCE [LARGE SCALE GENOMIC DNA]</scope>
    <source>
        <strain evidence="8 9">DSM 25080</strain>
    </source>
</reference>
<feature type="transmembrane region" description="Helical" evidence="6">
    <location>
        <begin position="237"/>
        <end position="259"/>
    </location>
</feature>
<comment type="subcellular location">
    <subcellularLocation>
        <location evidence="1">Membrane</location>
        <topology evidence="1">Multi-pass membrane protein</topology>
    </subcellularLocation>
</comment>
<evidence type="ECO:0000256" key="3">
    <source>
        <dbReference type="ARBA" id="ARBA00022692"/>
    </source>
</evidence>
<feature type="transmembrane region" description="Helical" evidence="6">
    <location>
        <begin position="330"/>
        <end position="355"/>
    </location>
</feature>
<dbReference type="PROSITE" id="PS50850">
    <property type="entry name" value="MFS"/>
    <property type="match status" value="1"/>
</dbReference>
<evidence type="ECO:0000256" key="2">
    <source>
        <dbReference type="ARBA" id="ARBA00022448"/>
    </source>
</evidence>
<feature type="transmembrane region" description="Helical" evidence="6">
    <location>
        <begin position="20"/>
        <end position="43"/>
    </location>
</feature>
<sequence length="433" mass="47240">MAESNTLVHSLQHYFKPQVIAMAALGVGAGLPFLLVFSTLNYWLADEGVAKSTIGFFAAVGITYSIKVIWAPLIDQWRLPFLSQLGRRRSWIFLGQLGIALALFWMSLLDPKTELQWLAVASVLVAFSSATQDVALDAWRIEAIDEAYQGLMSASYIFGYRVGLLIAGAGSLYLADFVSWQFAYQCMAMFMILPILVLLLLRRDAHVDAVHDDSWRAMIQRVVVEPFKNFFYRYGRASLVILAFVALYRLSDIAMGGMANPLYSDLGFSKSDVASIAKVFGFFMTILGAFACGFAVVRFGVIKPLFVGAILVATTNLLFAWLSVSGADLTVLTLVISADNLAAGIANTAFVAFLSSLTDRAYTATQYALFSSFMTLPGKLFSTTSGLWVESYGFTDFFFICAGLGLPAILLLPLIAHITRRAKSSVPTMGSGG</sequence>
<dbReference type="GO" id="GO:0022857">
    <property type="term" value="F:transmembrane transporter activity"/>
    <property type="evidence" value="ECO:0007669"/>
    <property type="project" value="InterPro"/>
</dbReference>
<feature type="transmembrane region" description="Helical" evidence="6">
    <location>
        <begin position="181"/>
        <end position="201"/>
    </location>
</feature>
<feature type="transmembrane region" description="Helical" evidence="6">
    <location>
        <begin position="91"/>
        <end position="109"/>
    </location>
</feature>
<feature type="domain" description="Major facilitator superfamily (MFS) profile" evidence="7">
    <location>
        <begin position="18"/>
        <end position="420"/>
    </location>
</feature>
<dbReference type="InterPro" id="IPR020846">
    <property type="entry name" value="MFS_dom"/>
</dbReference>
<evidence type="ECO:0000256" key="4">
    <source>
        <dbReference type="ARBA" id="ARBA00022989"/>
    </source>
</evidence>
<accession>A0A3M0A3Y3</accession>
<dbReference type="GO" id="GO:0016020">
    <property type="term" value="C:membrane"/>
    <property type="evidence" value="ECO:0007669"/>
    <property type="project" value="UniProtKB-SubCell"/>
</dbReference>
<dbReference type="Proteomes" id="UP000267187">
    <property type="component" value="Unassembled WGS sequence"/>
</dbReference>
<feature type="transmembrane region" description="Helical" evidence="6">
    <location>
        <begin position="367"/>
        <end position="388"/>
    </location>
</feature>
<dbReference type="SUPFAM" id="SSF103473">
    <property type="entry name" value="MFS general substrate transporter"/>
    <property type="match status" value="1"/>
</dbReference>
<organism evidence="8 9">
    <name type="scientific">Umboniibacter marinipuniceus</name>
    <dbReference type="NCBI Taxonomy" id="569599"/>
    <lineage>
        <taxon>Bacteria</taxon>
        <taxon>Pseudomonadati</taxon>
        <taxon>Pseudomonadota</taxon>
        <taxon>Gammaproteobacteria</taxon>
        <taxon>Cellvibrionales</taxon>
        <taxon>Cellvibrionaceae</taxon>
        <taxon>Umboniibacter</taxon>
    </lineage>
</organism>
<keyword evidence="4 6" id="KW-1133">Transmembrane helix</keyword>
<evidence type="ECO:0000313" key="8">
    <source>
        <dbReference type="EMBL" id="RMA79386.1"/>
    </source>
</evidence>
<dbReference type="InterPro" id="IPR004752">
    <property type="entry name" value="AmpG_permease/AT-1"/>
</dbReference>
<dbReference type="NCBIfam" id="TIGR00901">
    <property type="entry name" value="2A0125"/>
    <property type="match status" value="1"/>
</dbReference>
<dbReference type="PANTHER" id="PTHR12778:SF10">
    <property type="entry name" value="MAJOR FACILITATOR SUPERFAMILY DOMAIN-CONTAINING PROTEIN 3"/>
    <property type="match status" value="1"/>
</dbReference>
<evidence type="ECO:0000256" key="6">
    <source>
        <dbReference type="SAM" id="Phobius"/>
    </source>
</evidence>
<dbReference type="PANTHER" id="PTHR12778">
    <property type="entry name" value="SOLUTE CARRIER FAMILY 33 ACETYL-COA TRANSPORTER -RELATED"/>
    <property type="match status" value="1"/>
</dbReference>
<comment type="caution">
    <text evidence="8">The sequence shown here is derived from an EMBL/GenBank/DDBJ whole genome shotgun (WGS) entry which is preliminary data.</text>
</comment>
<name>A0A3M0A3Y3_9GAMM</name>
<dbReference type="EMBL" id="REFJ01000004">
    <property type="protein sequence ID" value="RMA79386.1"/>
    <property type="molecule type" value="Genomic_DNA"/>
</dbReference>
<keyword evidence="9" id="KW-1185">Reference proteome</keyword>
<dbReference type="RefSeq" id="WP_245962639.1">
    <property type="nucleotide sequence ID" value="NZ_REFJ01000004.1"/>
</dbReference>
<keyword evidence="3 6" id="KW-0812">Transmembrane</keyword>
<protein>
    <submittedName>
        <fullName evidence="8">PAT family beta-lactamase induction signal transducer AmpG</fullName>
    </submittedName>
</protein>
<feature type="transmembrane region" description="Helical" evidence="6">
    <location>
        <begin position="394"/>
        <end position="415"/>
    </location>
</feature>
<feature type="transmembrane region" description="Helical" evidence="6">
    <location>
        <begin position="49"/>
        <end position="70"/>
    </location>
</feature>
<proteinExistence type="predicted"/>
<keyword evidence="5 6" id="KW-0472">Membrane</keyword>
<dbReference type="Pfam" id="PF07690">
    <property type="entry name" value="MFS_1"/>
    <property type="match status" value="1"/>
</dbReference>
<dbReference type="InterPro" id="IPR036259">
    <property type="entry name" value="MFS_trans_sf"/>
</dbReference>
<feature type="transmembrane region" description="Helical" evidence="6">
    <location>
        <begin position="304"/>
        <end position="324"/>
    </location>
</feature>
<dbReference type="Gene3D" id="1.20.1250.20">
    <property type="entry name" value="MFS general substrate transporter like domains"/>
    <property type="match status" value="2"/>
</dbReference>
<evidence type="ECO:0000259" key="7">
    <source>
        <dbReference type="PROSITE" id="PS50850"/>
    </source>
</evidence>